<keyword evidence="3" id="KW-0378">Hydrolase</keyword>
<dbReference type="Pfam" id="PF01551">
    <property type="entry name" value="Peptidase_M23"/>
    <property type="match status" value="1"/>
</dbReference>
<dbReference type="Proteomes" id="UP001595892">
    <property type="component" value="Unassembled WGS sequence"/>
</dbReference>
<dbReference type="PANTHER" id="PTHR21666">
    <property type="entry name" value="PEPTIDASE-RELATED"/>
    <property type="match status" value="1"/>
</dbReference>
<protein>
    <submittedName>
        <fullName evidence="3">Murein hydrolase activator EnvC family protein</fullName>
    </submittedName>
</protein>
<feature type="coiled-coil region" evidence="1">
    <location>
        <begin position="28"/>
        <end position="111"/>
    </location>
</feature>
<dbReference type="Gene3D" id="6.10.250.3150">
    <property type="match status" value="1"/>
</dbReference>
<feature type="domain" description="M23ase beta-sheet core" evidence="2">
    <location>
        <begin position="284"/>
        <end position="377"/>
    </location>
</feature>
<evidence type="ECO:0000313" key="3">
    <source>
        <dbReference type="EMBL" id="MFC4728392.1"/>
    </source>
</evidence>
<comment type="caution">
    <text evidence="3">The sequence shown here is derived from an EMBL/GenBank/DDBJ whole genome shotgun (WGS) entry which is preliminary data.</text>
</comment>
<reference evidence="4" key="1">
    <citation type="journal article" date="2019" name="Int. J. Syst. Evol. Microbiol.">
        <title>The Global Catalogue of Microorganisms (GCM) 10K type strain sequencing project: providing services to taxonomists for standard genome sequencing and annotation.</title>
        <authorList>
            <consortium name="The Broad Institute Genomics Platform"/>
            <consortium name="The Broad Institute Genome Sequencing Center for Infectious Disease"/>
            <person name="Wu L."/>
            <person name="Ma J."/>
        </authorList>
    </citation>
    <scope>NUCLEOTIDE SEQUENCE [LARGE SCALE GENOMIC DNA]</scope>
    <source>
        <strain evidence="4">CGMCC 1.13574</strain>
    </source>
</reference>
<dbReference type="PANTHER" id="PTHR21666:SF270">
    <property type="entry name" value="MUREIN HYDROLASE ACTIVATOR ENVC"/>
    <property type="match status" value="1"/>
</dbReference>
<gene>
    <name evidence="3" type="ORF">ACFO3Q_09430</name>
</gene>
<feature type="coiled-coil region" evidence="1">
    <location>
        <begin position="158"/>
        <end position="227"/>
    </location>
</feature>
<dbReference type="Gene3D" id="2.70.70.10">
    <property type="entry name" value="Glucose Permease (Domain IIA)"/>
    <property type="match status" value="1"/>
</dbReference>
<sequence>MLLALLAAMPPGLQAQAPARTASQAREEAEAERRLETVRAEIRRLTEAQQRIDAERGAASRSVREADQAVAAAGRALAGTEAEIATQEGELERLEVRRAEREAELRAQRETLAVLVRSAYALGRHEQLKLLLAQDRMSDLARTMAYHRYIQADRTRRIDGLSQQLAELADVARAVEEARTRLTETLARQQRDLEALDRQREERRLAVERLQADLADARSRIAALGRDEKALGELLEKLRDVLADIPAEVEDSRPFARRRGQLPWPVEARASVGFGGRLPDGRTSNGLLLPGAAGTPVRAVAPGRVAFSEWLTGYGLLVILDHGGGWMTLYANNDGLLKESGDWVRTGEPVATVGSSGGQGSAALYFELRQNGRPVDPRPWMASR</sequence>
<keyword evidence="1" id="KW-0175">Coiled coil</keyword>
<organism evidence="3 4">
    <name type="scientific">Coralloluteibacterium thermophilum</name>
    <dbReference type="NCBI Taxonomy" id="2707049"/>
    <lineage>
        <taxon>Bacteria</taxon>
        <taxon>Pseudomonadati</taxon>
        <taxon>Pseudomonadota</taxon>
        <taxon>Gammaproteobacteria</taxon>
        <taxon>Lysobacterales</taxon>
        <taxon>Lysobacteraceae</taxon>
        <taxon>Coralloluteibacterium</taxon>
    </lineage>
</organism>
<evidence type="ECO:0000259" key="2">
    <source>
        <dbReference type="Pfam" id="PF01551"/>
    </source>
</evidence>
<accession>A0ABV9NJ97</accession>
<dbReference type="InterPro" id="IPR050570">
    <property type="entry name" value="Cell_wall_metabolism_enzyme"/>
</dbReference>
<dbReference type="SUPFAM" id="SSF51261">
    <property type="entry name" value="Duplicated hybrid motif"/>
    <property type="match status" value="1"/>
</dbReference>
<name>A0ABV9NJ97_9GAMM</name>
<dbReference type="CDD" id="cd12797">
    <property type="entry name" value="M23_peptidase"/>
    <property type="match status" value="1"/>
</dbReference>
<dbReference type="EMBL" id="JBHSGG010000025">
    <property type="protein sequence ID" value="MFC4728392.1"/>
    <property type="molecule type" value="Genomic_DNA"/>
</dbReference>
<evidence type="ECO:0000256" key="1">
    <source>
        <dbReference type="SAM" id="Coils"/>
    </source>
</evidence>
<keyword evidence="4" id="KW-1185">Reference proteome</keyword>
<dbReference type="InterPro" id="IPR011055">
    <property type="entry name" value="Dup_hybrid_motif"/>
</dbReference>
<dbReference type="InterPro" id="IPR016047">
    <property type="entry name" value="M23ase_b-sheet_dom"/>
</dbReference>
<dbReference type="GO" id="GO:0016787">
    <property type="term" value="F:hydrolase activity"/>
    <property type="evidence" value="ECO:0007669"/>
    <property type="project" value="UniProtKB-KW"/>
</dbReference>
<proteinExistence type="predicted"/>
<evidence type="ECO:0000313" key="4">
    <source>
        <dbReference type="Proteomes" id="UP001595892"/>
    </source>
</evidence>